<comment type="caution">
    <text evidence="13">The sequence shown here is derived from an EMBL/GenBank/DDBJ whole genome shotgun (WGS) entry which is preliminary data.</text>
</comment>
<keyword evidence="14" id="KW-1185">Reference proteome</keyword>
<evidence type="ECO:0000256" key="5">
    <source>
        <dbReference type="ARBA" id="ARBA00023040"/>
    </source>
</evidence>
<evidence type="ECO:0000256" key="1">
    <source>
        <dbReference type="ARBA" id="ARBA00004141"/>
    </source>
</evidence>
<evidence type="ECO:0000313" key="13">
    <source>
        <dbReference type="EMBL" id="KAK7584014.1"/>
    </source>
</evidence>
<feature type="transmembrane region" description="Helical" evidence="11">
    <location>
        <begin position="139"/>
        <end position="168"/>
    </location>
</feature>
<keyword evidence="5" id="KW-0297">G-protein coupled receptor</keyword>
<keyword evidence="10" id="KW-0844">Vision</keyword>
<dbReference type="GO" id="GO:0016020">
    <property type="term" value="C:membrane"/>
    <property type="evidence" value="ECO:0007669"/>
    <property type="project" value="UniProtKB-SubCell"/>
</dbReference>
<dbReference type="Pfam" id="PF00001">
    <property type="entry name" value="7tm_1"/>
    <property type="match status" value="1"/>
</dbReference>
<dbReference type="Gene3D" id="1.20.1070.10">
    <property type="entry name" value="Rhodopsin 7-helix transmembrane proteins"/>
    <property type="match status" value="1"/>
</dbReference>
<sequence length="385" mass="43365">MVDINGSLSTTSSISTTAENVSLVTISSDLSRVGRLLMMSGLSVLGSIGNVYMISAVIVEEHLSKRGNTYIANIALADLLISGVVMVCSAVVLLAGFEDCPPVCNVQWFLGLLCGLVTIFSMTAMALENYTRLCLPPEYYAKISTTFITSSVFIIWGISTMLVSLHFILRLGPDYCKKKFNHYTPWQLVVPALIFLTPLLITAYLYTKTILRIRAARANPSFKPSLIFNWDYSLMLTNLYSFIMFVLFWMPFVLFLITPSLVKLGIKPFYWSIWFALSKSCFNNLLYCFSNRHFCDAYVKLFHYCFCKTTVTFSRRPRTDGARPSGDVRVHIIPGYNVYPYTSPQRSSTTIGEPVKKMIPASGKRGYRCAGQGRTRSKERDVYQL</sequence>
<evidence type="ECO:0000256" key="7">
    <source>
        <dbReference type="ARBA" id="ARBA00023170"/>
    </source>
</evidence>
<reference evidence="13 14" key="1">
    <citation type="submission" date="2024-03" db="EMBL/GenBank/DDBJ databases">
        <title>Adaptation during the transition from Ophiocordyceps entomopathogen to insect associate is accompanied by gene loss and intensified selection.</title>
        <authorList>
            <person name="Ward C.M."/>
            <person name="Onetto C.A."/>
            <person name="Borneman A.R."/>
        </authorList>
    </citation>
    <scope>NUCLEOTIDE SEQUENCE [LARGE SCALE GENOMIC DNA]</scope>
    <source>
        <strain evidence="13">AWRI1</strain>
        <tissue evidence="13">Single Adult Female</tissue>
    </source>
</reference>
<protein>
    <recommendedName>
        <fullName evidence="12">G-protein coupled receptors family 1 profile domain-containing protein</fullName>
    </recommendedName>
</protein>
<proteinExistence type="inferred from homology"/>
<dbReference type="InterPro" id="IPR050125">
    <property type="entry name" value="GPCR_opsins"/>
</dbReference>
<evidence type="ECO:0000256" key="6">
    <source>
        <dbReference type="ARBA" id="ARBA00023136"/>
    </source>
</evidence>
<evidence type="ECO:0000256" key="11">
    <source>
        <dbReference type="SAM" id="Phobius"/>
    </source>
</evidence>
<feature type="transmembrane region" description="Helical" evidence="11">
    <location>
        <begin position="108"/>
        <end position="127"/>
    </location>
</feature>
<evidence type="ECO:0000256" key="2">
    <source>
        <dbReference type="ARBA" id="ARBA00010663"/>
    </source>
</evidence>
<accession>A0AAN9Y2E3</accession>
<keyword evidence="4 11" id="KW-1133">Transmembrane helix</keyword>
<dbReference type="AlphaFoldDB" id="A0AAN9Y2E3"/>
<organism evidence="13 14">
    <name type="scientific">Parthenolecanium corni</name>
    <dbReference type="NCBI Taxonomy" id="536013"/>
    <lineage>
        <taxon>Eukaryota</taxon>
        <taxon>Metazoa</taxon>
        <taxon>Ecdysozoa</taxon>
        <taxon>Arthropoda</taxon>
        <taxon>Hexapoda</taxon>
        <taxon>Insecta</taxon>
        <taxon>Pterygota</taxon>
        <taxon>Neoptera</taxon>
        <taxon>Paraneoptera</taxon>
        <taxon>Hemiptera</taxon>
        <taxon>Sternorrhyncha</taxon>
        <taxon>Coccoidea</taxon>
        <taxon>Coccidae</taxon>
        <taxon>Parthenolecanium</taxon>
    </lineage>
</organism>
<keyword evidence="9" id="KW-0807">Transducer</keyword>
<feature type="transmembrane region" description="Helical" evidence="11">
    <location>
        <begin position="36"/>
        <end position="59"/>
    </location>
</feature>
<dbReference type="InterPro" id="IPR017452">
    <property type="entry name" value="GPCR_Rhodpsn_7TM"/>
</dbReference>
<dbReference type="PRINTS" id="PR00237">
    <property type="entry name" value="GPCRRHODOPSN"/>
</dbReference>
<keyword evidence="3 11" id="KW-0812">Transmembrane</keyword>
<keyword evidence="6 11" id="KW-0472">Membrane</keyword>
<feature type="transmembrane region" description="Helical" evidence="11">
    <location>
        <begin position="239"/>
        <end position="257"/>
    </location>
</feature>
<feature type="transmembrane region" description="Helical" evidence="11">
    <location>
        <begin position="188"/>
        <end position="207"/>
    </location>
</feature>
<evidence type="ECO:0000256" key="3">
    <source>
        <dbReference type="ARBA" id="ARBA00022692"/>
    </source>
</evidence>
<dbReference type="PANTHER" id="PTHR24240">
    <property type="entry name" value="OPSIN"/>
    <property type="match status" value="1"/>
</dbReference>
<keyword evidence="8" id="KW-0325">Glycoprotein</keyword>
<name>A0AAN9Y2E3_9HEMI</name>
<dbReference type="EMBL" id="JBBCAQ010000032">
    <property type="protein sequence ID" value="KAK7584014.1"/>
    <property type="molecule type" value="Genomic_DNA"/>
</dbReference>
<dbReference type="GO" id="GO:0004930">
    <property type="term" value="F:G protein-coupled receptor activity"/>
    <property type="evidence" value="ECO:0007669"/>
    <property type="project" value="UniProtKB-KW"/>
</dbReference>
<dbReference type="GO" id="GO:0007601">
    <property type="term" value="P:visual perception"/>
    <property type="evidence" value="ECO:0007669"/>
    <property type="project" value="UniProtKB-KW"/>
</dbReference>
<evidence type="ECO:0000313" key="14">
    <source>
        <dbReference type="Proteomes" id="UP001367676"/>
    </source>
</evidence>
<dbReference type="InterPro" id="IPR000276">
    <property type="entry name" value="GPCR_Rhodpsn"/>
</dbReference>
<gene>
    <name evidence="13" type="ORF">V9T40_004977</name>
</gene>
<comment type="subcellular location">
    <subcellularLocation>
        <location evidence="1">Membrane</location>
        <topology evidence="1">Multi-pass membrane protein</topology>
    </subcellularLocation>
</comment>
<keyword evidence="7" id="KW-0675">Receptor</keyword>
<evidence type="ECO:0000256" key="9">
    <source>
        <dbReference type="ARBA" id="ARBA00023224"/>
    </source>
</evidence>
<evidence type="ECO:0000256" key="10">
    <source>
        <dbReference type="ARBA" id="ARBA00023305"/>
    </source>
</evidence>
<evidence type="ECO:0000256" key="8">
    <source>
        <dbReference type="ARBA" id="ARBA00023180"/>
    </source>
</evidence>
<feature type="domain" description="G-protein coupled receptors family 1 profile" evidence="12">
    <location>
        <begin position="49"/>
        <end position="287"/>
    </location>
</feature>
<comment type="similarity">
    <text evidence="2">Belongs to the G-protein coupled receptor 1 family.</text>
</comment>
<dbReference type="SUPFAM" id="SSF81321">
    <property type="entry name" value="Family A G protein-coupled receptor-like"/>
    <property type="match status" value="1"/>
</dbReference>
<keyword evidence="10" id="KW-0716">Sensory transduction</keyword>
<dbReference type="Proteomes" id="UP001367676">
    <property type="component" value="Unassembled WGS sequence"/>
</dbReference>
<dbReference type="PROSITE" id="PS50262">
    <property type="entry name" value="G_PROTEIN_RECEP_F1_2"/>
    <property type="match status" value="1"/>
</dbReference>
<feature type="transmembrane region" description="Helical" evidence="11">
    <location>
        <begin position="71"/>
        <end position="96"/>
    </location>
</feature>
<dbReference type="CDD" id="cd00637">
    <property type="entry name" value="7tm_classA_rhodopsin-like"/>
    <property type="match status" value="1"/>
</dbReference>
<evidence type="ECO:0000256" key="4">
    <source>
        <dbReference type="ARBA" id="ARBA00022989"/>
    </source>
</evidence>
<evidence type="ECO:0000259" key="12">
    <source>
        <dbReference type="PROSITE" id="PS50262"/>
    </source>
</evidence>
<feature type="transmembrane region" description="Helical" evidence="11">
    <location>
        <begin position="269"/>
        <end position="289"/>
    </location>
</feature>